<comment type="caution">
    <text evidence="1">The sequence shown here is derived from an EMBL/GenBank/DDBJ whole genome shotgun (WGS) entry which is preliminary data.</text>
</comment>
<dbReference type="InterPro" id="IPR003374">
    <property type="entry name" value="ApbE-like_sf"/>
</dbReference>
<reference evidence="1 2" key="1">
    <citation type="submission" date="2022-11" db="EMBL/GenBank/DDBJ databases">
        <title>Desulfobotulus tamanensis H1 sp. nov. - anaerobic, alkaliphilic, sulphate reducing bacterium isolated from terrestrial mud volcano.</title>
        <authorList>
            <person name="Frolova A."/>
            <person name="Merkel A.Y."/>
            <person name="Slobodkin A.I."/>
        </authorList>
    </citation>
    <scope>NUCLEOTIDE SEQUENCE [LARGE SCALE GENOMIC DNA]</scope>
    <source>
        <strain evidence="1 2">H1</strain>
    </source>
</reference>
<dbReference type="Gene3D" id="3.10.520.10">
    <property type="entry name" value="ApbE-like domains"/>
    <property type="match status" value="1"/>
</dbReference>
<dbReference type="RefSeq" id="WP_265425621.1">
    <property type="nucleotide sequence ID" value="NZ_JAPFPW010000014.1"/>
</dbReference>
<accession>A0ABT3NB61</accession>
<keyword evidence="2" id="KW-1185">Reference proteome</keyword>
<evidence type="ECO:0000313" key="2">
    <source>
        <dbReference type="Proteomes" id="UP001209681"/>
    </source>
</evidence>
<proteinExistence type="predicted"/>
<dbReference type="EMBL" id="JAPFPW010000014">
    <property type="protein sequence ID" value="MCW7754709.1"/>
    <property type="molecule type" value="Genomic_DNA"/>
</dbReference>
<dbReference type="SUPFAM" id="SSF143631">
    <property type="entry name" value="ApbE-like"/>
    <property type="match status" value="1"/>
</dbReference>
<gene>
    <name evidence="1" type="ORF">OOT00_12025</name>
</gene>
<organism evidence="1 2">
    <name type="scientific">Desulfobotulus pelophilus</name>
    <dbReference type="NCBI Taxonomy" id="2823377"/>
    <lineage>
        <taxon>Bacteria</taxon>
        <taxon>Pseudomonadati</taxon>
        <taxon>Thermodesulfobacteriota</taxon>
        <taxon>Desulfobacteria</taxon>
        <taxon>Desulfobacterales</taxon>
        <taxon>Desulfobacteraceae</taxon>
        <taxon>Desulfobotulus</taxon>
    </lineage>
</organism>
<name>A0ABT3NB61_9BACT</name>
<sequence length="246" mass="26287">MHDPFSSRNRYRSTMGHAGLVGFRLTEQETDLHIQAVSDLSVAARKTLLRLRQEIREYISSYPEFSTNLTPWNENPGTSTLIQSMANASRLAEVGPMASVAGAIAEAVGRKLLRRSSRIIVENGGDLFACSDLPLTIGLYAGDTPFSGKIAMQIPPPVDGMGICTSSGTLGHSISFGRADAAVVMGPDTALADALATSMANQIHKPEDIDTLIKKAAERQGITAMVLVKGDRLAAYGKVKLLRMGS</sequence>
<dbReference type="Proteomes" id="UP001209681">
    <property type="component" value="Unassembled WGS sequence"/>
</dbReference>
<evidence type="ECO:0000313" key="1">
    <source>
        <dbReference type="EMBL" id="MCW7754709.1"/>
    </source>
</evidence>
<protein>
    <submittedName>
        <fullName evidence="1">UPF0280 family protein</fullName>
    </submittedName>
</protein>